<dbReference type="InterPro" id="IPR007205">
    <property type="entry name" value="Protein_HGH1_N"/>
</dbReference>
<dbReference type="AlphaFoldDB" id="A0AAW2H9Z6"/>
<dbReference type="PANTHER" id="PTHR13387:SF9">
    <property type="entry name" value="PROTEIN HGH1 HOMOLOG"/>
    <property type="match status" value="1"/>
</dbReference>
<evidence type="ECO:0000256" key="1">
    <source>
        <dbReference type="ARBA" id="ARBA00006712"/>
    </source>
</evidence>
<proteinExistence type="inferred from homology"/>
<name>A0AAW2H9Z6_9NEOP</name>
<dbReference type="Pfam" id="PF04064">
    <property type="entry name" value="DUF384"/>
    <property type="match status" value="1"/>
</dbReference>
<dbReference type="SUPFAM" id="SSF48371">
    <property type="entry name" value="ARM repeat"/>
    <property type="match status" value="1"/>
</dbReference>
<dbReference type="EMBL" id="JARGDH010000005">
    <property type="protein sequence ID" value="KAL0266584.1"/>
    <property type="molecule type" value="Genomic_DNA"/>
</dbReference>
<organism evidence="5">
    <name type="scientific">Menopon gallinae</name>
    <name type="common">poultry shaft louse</name>
    <dbReference type="NCBI Taxonomy" id="328185"/>
    <lineage>
        <taxon>Eukaryota</taxon>
        <taxon>Metazoa</taxon>
        <taxon>Ecdysozoa</taxon>
        <taxon>Arthropoda</taxon>
        <taxon>Hexapoda</taxon>
        <taxon>Insecta</taxon>
        <taxon>Pterygota</taxon>
        <taxon>Neoptera</taxon>
        <taxon>Paraneoptera</taxon>
        <taxon>Psocodea</taxon>
        <taxon>Troctomorpha</taxon>
        <taxon>Phthiraptera</taxon>
        <taxon>Amblycera</taxon>
        <taxon>Menoponidae</taxon>
        <taxon>Menopon</taxon>
    </lineage>
</organism>
<evidence type="ECO:0000256" key="2">
    <source>
        <dbReference type="ARBA" id="ARBA00014076"/>
    </source>
</evidence>
<dbReference type="InterPro" id="IPR039717">
    <property type="entry name" value="Hgh1"/>
</dbReference>
<comment type="similarity">
    <text evidence="1">Belongs to the HGH1 family.</text>
</comment>
<sequence length="340" mass="38634">MTALVCVSGLTGSRDGCKTIQNDVNTLKLLIENVGENFEGISKAACLVLVNISATDEGAKDVIHADSDGGKDILAKLLRHVLDPESGAADAACMALSNLTRKSSQAEIVMSCMGEDINTYKLVSAFTNIKFNKKGCNLHYLAPFFSNLSQCTEFRRQIMNKNRCLIQKLLPFIDFTESLIRRGGIVATIRNCCFDLEYHDWLLSPEVDILPRLLLPLAGPEEFDDEDMDKLPLELQYLGDDKKREVDEDIRKLLLEALNQVCAKRSGREFLRQKNAYVILREYHKWEKDRSLLLACENVIDLLIRTEDEIGEDNLRSLEVPEEYVEKFEKMDKEYLKEDE</sequence>
<evidence type="ECO:0000259" key="3">
    <source>
        <dbReference type="Pfam" id="PF04063"/>
    </source>
</evidence>
<comment type="caution">
    <text evidence="5">The sequence shown here is derived from an EMBL/GenBank/DDBJ whole genome shotgun (WGS) entry which is preliminary data.</text>
</comment>
<feature type="domain" description="Protein HGH1 N-terminal" evidence="3">
    <location>
        <begin position="81"/>
        <end position="252"/>
    </location>
</feature>
<dbReference type="PANTHER" id="PTHR13387">
    <property type="entry name" value="PROTEIN HGH1 HOMOLOG"/>
    <property type="match status" value="1"/>
</dbReference>
<gene>
    <name evidence="5" type="ORF">PYX00_009085</name>
</gene>
<dbReference type="Pfam" id="PF04063">
    <property type="entry name" value="DUF383"/>
    <property type="match status" value="1"/>
</dbReference>
<dbReference type="InterPro" id="IPR011989">
    <property type="entry name" value="ARM-like"/>
</dbReference>
<accession>A0AAW2H9Z6</accession>
<evidence type="ECO:0000313" key="5">
    <source>
        <dbReference type="EMBL" id="KAL0266584.1"/>
    </source>
</evidence>
<reference evidence="5" key="1">
    <citation type="journal article" date="2024" name="Gigascience">
        <title>Chromosome-level genome of the poultry shaft louse Menopon gallinae provides insight into the host-switching and adaptive evolution of parasitic lice.</title>
        <authorList>
            <person name="Xu Y."/>
            <person name="Ma L."/>
            <person name="Liu S."/>
            <person name="Liang Y."/>
            <person name="Liu Q."/>
            <person name="He Z."/>
            <person name="Tian L."/>
            <person name="Duan Y."/>
            <person name="Cai W."/>
            <person name="Li H."/>
            <person name="Song F."/>
        </authorList>
    </citation>
    <scope>NUCLEOTIDE SEQUENCE</scope>
    <source>
        <strain evidence="5">Cailab_2023a</strain>
    </source>
</reference>
<dbReference type="InterPro" id="IPR016024">
    <property type="entry name" value="ARM-type_fold"/>
</dbReference>
<feature type="domain" description="Protein HGH1 C-terminal" evidence="4">
    <location>
        <begin position="257"/>
        <end position="310"/>
    </location>
</feature>
<dbReference type="Gene3D" id="1.25.10.10">
    <property type="entry name" value="Leucine-rich Repeat Variant"/>
    <property type="match status" value="1"/>
</dbReference>
<evidence type="ECO:0000259" key="4">
    <source>
        <dbReference type="Pfam" id="PF04064"/>
    </source>
</evidence>
<protein>
    <recommendedName>
        <fullName evidence="2">Protein HGH1 homolog</fullName>
    </recommendedName>
</protein>
<dbReference type="InterPro" id="IPR007206">
    <property type="entry name" value="Protein_HGH1_C"/>
</dbReference>